<dbReference type="Proteomes" id="UP001148838">
    <property type="component" value="Unassembled WGS sequence"/>
</dbReference>
<feature type="domain" description="DDE-1" evidence="2">
    <location>
        <begin position="3"/>
        <end position="70"/>
    </location>
</feature>
<proteinExistence type="predicted"/>
<dbReference type="InterPro" id="IPR011011">
    <property type="entry name" value="Znf_FYVE_PHD"/>
</dbReference>
<comment type="caution">
    <text evidence="3">The sequence shown here is derived from an EMBL/GenBank/DDBJ whole genome shotgun (WGS) entry which is preliminary data.</text>
</comment>
<feature type="compositionally biased region" description="Low complexity" evidence="1">
    <location>
        <begin position="196"/>
        <end position="209"/>
    </location>
</feature>
<name>A0ABQ8S3N5_PERAM</name>
<sequence>MNHFVRNISPTRPVLLLLDSHASHVGIDVIDFARENDIHLMTYPSHCSHIIQPMDLSVYKSLNNAWANELDRYKRNNPVGAPIRFDFGKLFSVPYAIAFSAEKIRNGFRKAGIYPMNRNAVQPEPSHLTAGEGDFIQIRMATPPSDNGFVGNILCLPKCTDGNAGKRRRNVDPKARMLTPLPEKRLRGRPTKTEAAKAAPSTEPSSSSSEENETTCKVCHGTYSRDVAARNGAQWVQCIFCTRWCHELCANADDSPQFMCFECDKSAEFSNDDSD</sequence>
<feature type="region of interest" description="Disordered" evidence="1">
    <location>
        <begin position="165"/>
        <end position="212"/>
    </location>
</feature>
<evidence type="ECO:0000256" key="1">
    <source>
        <dbReference type="SAM" id="MobiDB-lite"/>
    </source>
</evidence>
<dbReference type="EMBL" id="JAJSOF020000037">
    <property type="protein sequence ID" value="KAJ4428607.1"/>
    <property type="molecule type" value="Genomic_DNA"/>
</dbReference>
<accession>A0ABQ8S3N5</accession>
<evidence type="ECO:0000259" key="2">
    <source>
        <dbReference type="Pfam" id="PF03184"/>
    </source>
</evidence>
<dbReference type="CDD" id="cd15489">
    <property type="entry name" value="PHD_SF"/>
    <property type="match status" value="1"/>
</dbReference>
<organism evidence="3 4">
    <name type="scientific">Periplaneta americana</name>
    <name type="common">American cockroach</name>
    <name type="synonym">Blatta americana</name>
    <dbReference type="NCBI Taxonomy" id="6978"/>
    <lineage>
        <taxon>Eukaryota</taxon>
        <taxon>Metazoa</taxon>
        <taxon>Ecdysozoa</taxon>
        <taxon>Arthropoda</taxon>
        <taxon>Hexapoda</taxon>
        <taxon>Insecta</taxon>
        <taxon>Pterygota</taxon>
        <taxon>Neoptera</taxon>
        <taxon>Polyneoptera</taxon>
        <taxon>Dictyoptera</taxon>
        <taxon>Blattodea</taxon>
        <taxon>Blattoidea</taxon>
        <taxon>Blattidae</taxon>
        <taxon>Blattinae</taxon>
        <taxon>Periplaneta</taxon>
    </lineage>
</organism>
<dbReference type="Gene3D" id="3.30.40.10">
    <property type="entry name" value="Zinc/RING finger domain, C3HC4 (zinc finger)"/>
    <property type="match status" value="1"/>
</dbReference>
<dbReference type="InterPro" id="IPR004875">
    <property type="entry name" value="DDE_SF_endonuclease_dom"/>
</dbReference>
<evidence type="ECO:0000313" key="3">
    <source>
        <dbReference type="EMBL" id="KAJ4428607.1"/>
    </source>
</evidence>
<dbReference type="Pfam" id="PF03184">
    <property type="entry name" value="DDE_1"/>
    <property type="match status" value="1"/>
</dbReference>
<protein>
    <recommendedName>
        <fullName evidence="2">DDE-1 domain-containing protein</fullName>
    </recommendedName>
</protein>
<evidence type="ECO:0000313" key="4">
    <source>
        <dbReference type="Proteomes" id="UP001148838"/>
    </source>
</evidence>
<dbReference type="InterPro" id="IPR013083">
    <property type="entry name" value="Znf_RING/FYVE/PHD"/>
</dbReference>
<reference evidence="3 4" key="1">
    <citation type="journal article" date="2022" name="Allergy">
        <title>Genome assembly and annotation of Periplaneta americana reveal a comprehensive cockroach allergen profile.</title>
        <authorList>
            <person name="Wang L."/>
            <person name="Xiong Q."/>
            <person name="Saelim N."/>
            <person name="Wang L."/>
            <person name="Nong W."/>
            <person name="Wan A.T."/>
            <person name="Shi M."/>
            <person name="Liu X."/>
            <person name="Cao Q."/>
            <person name="Hui J.H.L."/>
            <person name="Sookrung N."/>
            <person name="Leung T.F."/>
            <person name="Tungtrongchitr A."/>
            <person name="Tsui S.K.W."/>
        </authorList>
    </citation>
    <scope>NUCLEOTIDE SEQUENCE [LARGE SCALE GENOMIC DNA]</scope>
    <source>
        <strain evidence="3">PWHHKU_190912</strain>
    </source>
</reference>
<gene>
    <name evidence="3" type="ORF">ANN_24651</name>
</gene>
<keyword evidence="4" id="KW-1185">Reference proteome</keyword>
<dbReference type="SUPFAM" id="SSF57903">
    <property type="entry name" value="FYVE/PHD zinc finger"/>
    <property type="match status" value="1"/>
</dbReference>